<dbReference type="CDD" id="cd04182">
    <property type="entry name" value="GT_2_like_f"/>
    <property type="match status" value="1"/>
</dbReference>
<feature type="domain" description="MobA-like NTP transferase" evidence="2">
    <location>
        <begin position="12"/>
        <end position="171"/>
    </location>
</feature>
<proteinExistence type="predicted"/>
<gene>
    <name evidence="3" type="ORF">SAMN05421553_0531</name>
</gene>
<dbReference type="Gene3D" id="3.90.550.10">
    <property type="entry name" value="Spore Coat Polysaccharide Biosynthesis Protein SpsA, Chain A"/>
    <property type="match status" value="1"/>
</dbReference>
<keyword evidence="3" id="KW-0808">Transferase</keyword>
<accession>A0A1H4QTM7</accession>
<dbReference type="Proteomes" id="UP000242849">
    <property type="component" value="Unassembled WGS sequence"/>
</dbReference>
<name>A0A1H4QTM7_PSEAG</name>
<dbReference type="PANTHER" id="PTHR43777">
    <property type="entry name" value="MOLYBDENUM COFACTOR CYTIDYLYLTRANSFERASE"/>
    <property type="match status" value="1"/>
</dbReference>
<protein>
    <submittedName>
        <fullName evidence="3">Molybdenum cofactor cytidylyltransferase</fullName>
    </submittedName>
</protein>
<dbReference type="OrthoDB" id="5298023at2"/>
<dbReference type="InterPro" id="IPR029044">
    <property type="entry name" value="Nucleotide-diphossugar_trans"/>
</dbReference>
<dbReference type="EMBL" id="FNSC01000001">
    <property type="protein sequence ID" value="SEC23005.1"/>
    <property type="molecule type" value="Genomic_DNA"/>
</dbReference>
<evidence type="ECO:0000256" key="1">
    <source>
        <dbReference type="ARBA" id="ARBA00022842"/>
    </source>
</evidence>
<dbReference type="PANTHER" id="PTHR43777:SF1">
    <property type="entry name" value="MOLYBDENUM COFACTOR CYTIDYLYLTRANSFERASE"/>
    <property type="match status" value="1"/>
</dbReference>
<dbReference type="AlphaFoldDB" id="A0A1H4QTM7"/>
<keyword evidence="1" id="KW-0460">Magnesium</keyword>
<evidence type="ECO:0000313" key="4">
    <source>
        <dbReference type="Proteomes" id="UP000242849"/>
    </source>
</evidence>
<reference evidence="4" key="1">
    <citation type="submission" date="2016-10" db="EMBL/GenBank/DDBJ databases">
        <authorList>
            <person name="Varghese N."/>
            <person name="Submissions S."/>
        </authorList>
    </citation>
    <scope>NUCLEOTIDE SEQUENCE [LARGE SCALE GENOMIC DNA]</scope>
    <source>
        <strain evidence="4">DSM 12111</strain>
    </source>
</reference>
<evidence type="ECO:0000259" key="2">
    <source>
        <dbReference type="Pfam" id="PF12804"/>
    </source>
</evidence>
<keyword evidence="3" id="KW-0548">Nucleotidyltransferase</keyword>
<keyword evidence="4" id="KW-1185">Reference proteome</keyword>
<dbReference type="InterPro" id="IPR025877">
    <property type="entry name" value="MobA-like_NTP_Trfase"/>
</dbReference>
<dbReference type="SUPFAM" id="SSF53448">
    <property type="entry name" value="Nucleotide-diphospho-sugar transferases"/>
    <property type="match status" value="1"/>
</dbReference>
<dbReference type="Pfam" id="PF12804">
    <property type="entry name" value="NTP_transf_3"/>
    <property type="match status" value="1"/>
</dbReference>
<sequence>MTELQSNPDCIGLVLAAGYGQRFGSDKRRAQLADGNSLLRATVLRAQEAFSDVRVVLKAEDDAQALAIPPGVQLVRAAHAKQGMGSSLAAGIQSLAHSQATAVAVLLGDMPWISVATLRQLRAQAHADHIVVAYCEGQRGHQVLFGRCFWPELMQLQGENGAKGLIASHAQQVIAVTLDDHGILRDVDRPADLSHPPTS</sequence>
<evidence type="ECO:0000313" key="3">
    <source>
        <dbReference type="EMBL" id="SEC23005.1"/>
    </source>
</evidence>
<dbReference type="GO" id="GO:0016779">
    <property type="term" value="F:nucleotidyltransferase activity"/>
    <property type="evidence" value="ECO:0007669"/>
    <property type="project" value="UniProtKB-KW"/>
</dbReference>
<organism evidence="3 4">
    <name type="scientific">Pseudomonas anguilliseptica</name>
    <dbReference type="NCBI Taxonomy" id="53406"/>
    <lineage>
        <taxon>Bacteria</taxon>
        <taxon>Pseudomonadati</taxon>
        <taxon>Pseudomonadota</taxon>
        <taxon>Gammaproteobacteria</taxon>
        <taxon>Pseudomonadales</taxon>
        <taxon>Pseudomonadaceae</taxon>
        <taxon>Pseudomonas</taxon>
    </lineage>
</organism>
<dbReference type="RefSeq" id="WP_090376339.1">
    <property type="nucleotide sequence ID" value="NZ_CP156749.1"/>
</dbReference>
<dbReference type="STRING" id="53406.SAMN05421553_0531"/>